<evidence type="ECO:0000313" key="9">
    <source>
        <dbReference type="Proteomes" id="UP000505077"/>
    </source>
</evidence>
<gene>
    <name evidence="8" type="ORF">ZNDK_0100</name>
</gene>
<dbReference type="GO" id="GO:0016787">
    <property type="term" value="F:hydrolase activity"/>
    <property type="evidence" value="ECO:0007669"/>
    <property type="project" value="UniProtKB-KW"/>
</dbReference>
<dbReference type="AlphaFoldDB" id="A0A6L2R490"/>
<comment type="caution">
    <text evidence="8">The sequence shown here is derived from an EMBL/GenBank/DDBJ whole genome shotgun (WGS) entry which is preliminary data.</text>
</comment>
<dbReference type="InterPro" id="IPR013527">
    <property type="entry name" value="YicC-like_N"/>
</dbReference>
<dbReference type="InterPro" id="IPR013551">
    <property type="entry name" value="YicC-like_C"/>
</dbReference>
<dbReference type="Proteomes" id="UP000505077">
    <property type="component" value="Unassembled WGS sequence"/>
</dbReference>
<proteinExistence type="inferred from homology"/>
<evidence type="ECO:0000256" key="5">
    <source>
        <dbReference type="ARBA" id="ARBA00035648"/>
    </source>
</evidence>
<dbReference type="PANTHER" id="PTHR30636">
    <property type="entry name" value="UPF0701 PROTEIN YICC"/>
    <property type="match status" value="1"/>
</dbReference>
<keyword evidence="3" id="KW-0255">Endonuclease</keyword>
<dbReference type="InterPro" id="IPR005229">
    <property type="entry name" value="YicC/YloC-like"/>
</dbReference>
<name>A0A6L2R490_9BACT</name>
<protein>
    <recommendedName>
        <fullName evidence="10">YicC family protein</fullName>
    </recommendedName>
</protein>
<evidence type="ECO:0000313" key="8">
    <source>
        <dbReference type="EMBL" id="GFH62329.1"/>
    </source>
</evidence>
<evidence type="ECO:0000256" key="1">
    <source>
        <dbReference type="ARBA" id="ARBA00001968"/>
    </source>
</evidence>
<sequence>MTHSKKDTVPRSMTGFGRCLTESCNAIQQWEVKSVNSRHLELKWRLPSFVRGLEQRLEKVVRRHASRGRVEISLKLRAIPNAGSPDTTPCLSEVSFDALKAAAMFDRLLRMAAARGDAFTPDYNALLHVPALWAGDEEEVDESMTFCLEEGLSLALEDWNESRSAEGLALCTDVHSRILRMEEWTGILAARAPNIREERGTLLRERLGEALADYGRELEESRLLQEIVVLADRLDVSEELTRLDTHLNRLRELMQNGGDAGRRLDFTLQECFREINTCGAKLPDVQLSRLVVDFKNELEKCREQVQNLE</sequence>
<organism evidence="8 9">
    <name type="scientific">Candidatus Desulfovibrio kirbyi</name>
    <dbReference type="NCBI Taxonomy" id="2696086"/>
    <lineage>
        <taxon>Bacteria</taxon>
        <taxon>Pseudomonadati</taxon>
        <taxon>Thermodesulfobacteriota</taxon>
        <taxon>Desulfovibrionia</taxon>
        <taxon>Desulfovibrionales</taxon>
        <taxon>Desulfovibrionaceae</taxon>
        <taxon>Desulfovibrio</taxon>
    </lineage>
</organism>
<dbReference type="NCBIfam" id="TIGR00255">
    <property type="entry name" value="YicC/YloC family endoribonuclease"/>
    <property type="match status" value="1"/>
</dbReference>
<evidence type="ECO:0000256" key="4">
    <source>
        <dbReference type="ARBA" id="ARBA00022801"/>
    </source>
</evidence>
<evidence type="ECO:0000259" key="7">
    <source>
        <dbReference type="Pfam" id="PF08340"/>
    </source>
</evidence>
<keyword evidence="2" id="KW-0540">Nuclease</keyword>
<comment type="similarity">
    <text evidence="5">Belongs to the YicC/YloC family.</text>
</comment>
<feature type="domain" description="Endoribonuclease YicC-like C-terminal" evidence="7">
    <location>
        <begin position="190"/>
        <end position="309"/>
    </location>
</feature>
<dbReference type="Pfam" id="PF03755">
    <property type="entry name" value="YicC-like_N"/>
    <property type="match status" value="1"/>
</dbReference>
<accession>A0A6L2R490</accession>
<keyword evidence="4" id="KW-0378">Hydrolase</keyword>
<evidence type="ECO:0000256" key="2">
    <source>
        <dbReference type="ARBA" id="ARBA00022722"/>
    </source>
</evidence>
<dbReference type="Pfam" id="PF08340">
    <property type="entry name" value="YicC-like_C"/>
    <property type="match status" value="1"/>
</dbReference>
<comment type="cofactor">
    <cofactor evidence="1">
        <name>a divalent metal cation</name>
        <dbReference type="ChEBI" id="CHEBI:60240"/>
    </cofactor>
</comment>
<evidence type="ECO:0000259" key="6">
    <source>
        <dbReference type="Pfam" id="PF03755"/>
    </source>
</evidence>
<evidence type="ECO:0000256" key="3">
    <source>
        <dbReference type="ARBA" id="ARBA00022759"/>
    </source>
</evidence>
<dbReference type="PANTHER" id="PTHR30636:SF3">
    <property type="entry name" value="UPF0701 PROTEIN YICC"/>
    <property type="match status" value="1"/>
</dbReference>
<evidence type="ECO:0008006" key="10">
    <source>
        <dbReference type="Google" id="ProtNLM"/>
    </source>
</evidence>
<reference evidence="8 9" key="1">
    <citation type="journal article" date="2020" name="ISME J.">
        <title>Parallel Reductive Genome Evolution in Desulfovibrio Ectosymbionts Independently Acquired by Trichonympha Protists in the Termite Gut.</title>
        <authorList>
            <person name="Takeuchi M."/>
            <person name="Kuwahara H."/>
            <person name="Murakami T."/>
            <person name="Takahashi K."/>
            <person name="Kajitani R."/>
            <person name="Toyoda A."/>
            <person name="Itoh T."/>
            <person name="Ohkuma M."/>
            <person name="Hongoh Y."/>
        </authorList>
    </citation>
    <scope>NUCLEOTIDE SEQUENCE [LARGE SCALE GENOMIC DNA]</scope>
    <source>
        <strain evidence="8">ZnDsv-02</strain>
    </source>
</reference>
<feature type="domain" description="Endoribonuclease YicC-like N-terminal" evidence="6">
    <location>
        <begin position="11"/>
        <end position="170"/>
    </location>
</feature>
<dbReference type="GO" id="GO:0004521">
    <property type="term" value="F:RNA endonuclease activity"/>
    <property type="evidence" value="ECO:0007669"/>
    <property type="project" value="InterPro"/>
</dbReference>
<dbReference type="EMBL" id="BLLL01000001">
    <property type="protein sequence ID" value="GFH62329.1"/>
    <property type="molecule type" value="Genomic_DNA"/>
</dbReference>